<dbReference type="InterPro" id="IPR047525">
    <property type="entry name" value="TfoX-like"/>
</dbReference>
<dbReference type="KEGG" id="mana:MAMMFC1_00548"/>
<evidence type="ECO:0000313" key="3">
    <source>
        <dbReference type="Proteomes" id="UP000276437"/>
    </source>
</evidence>
<dbReference type="Gene3D" id="1.10.150.20">
    <property type="entry name" value="5' to 3' exonuclease, C-terminal subdomain"/>
    <property type="match status" value="1"/>
</dbReference>
<feature type="domain" description="TfoX C-terminal" evidence="1">
    <location>
        <begin position="2"/>
        <end position="78"/>
    </location>
</feature>
<dbReference type="AlphaFoldDB" id="A0A348AFR0"/>
<reference evidence="2 3" key="1">
    <citation type="journal article" date="2018" name="Int. J. Syst. Evol. Microbiol.">
        <title>Methylomusa anaerophila gen. nov., sp. nov., an anaerobic methanol-utilizing bacterium isolated from a microbial fuel cell.</title>
        <authorList>
            <person name="Amano N."/>
            <person name="Yamamuro A."/>
            <person name="Miyahara M."/>
            <person name="Kouzuma A."/>
            <person name="Abe T."/>
            <person name="Watanabe K."/>
        </authorList>
    </citation>
    <scope>NUCLEOTIDE SEQUENCE [LARGE SCALE GENOMIC DNA]</scope>
    <source>
        <strain evidence="2 3">MMFC1</strain>
    </source>
</reference>
<dbReference type="Proteomes" id="UP000276437">
    <property type="component" value="Chromosome"/>
</dbReference>
<dbReference type="Pfam" id="PF04994">
    <property type="entry name" value="TfoX_C"/>
    <property type="match status" value="1"/>
</dbReference>
<gene>
    <name evidence="2" type="ORF">MAMMFC1_00548</name>
</gene>
<dbReference type="EMBL" id="AP018449">
    <property type="protein sequence ID" value="BBB89908.1"/>
    <property type="molecule type" value="Genomic_DNA"/>
</dbReference>
<accession>A0A348AFR0</accession>
<keyword evidence="3" id="KW-1185">Reference proteome</keyword>
<name>A0A348AFR0_9FIRM</name>
<dbReference type="OrthoDB" id="9796798at2"/>
<organism evidence="2 3">
    <name type="scientific">Methylomusa anaerophila</name>
    <dbReference type="NCBI Taxonomy" id="1930071"/>
    <lineage>
        <taxon>Bacteria</taxon>
        <taxon>Bacillati</taxon>
        <taxon>Bacillota</taxon>
        <taxon>Negativicutes</taxon>
        <taxon>Selenomonadales</taxon>
        <taxon>Sporomusaceae</taxon>
        <taxon>Methylomusa</taxon>
    </lineage>
</organism>
<dbReference type="PANTHER" id="PTHR36121:SF1">
    <property type="entry name" value="PROTEIN SXY"/>
    <property type="match status" value="1"/>
</dbReference>
<sequence length="94" mass="10231">MTKLTDLPNIGTTMAGRLASAGIADAETLRQIGSREAFRKLRAVDPGACLSALSALEGAVRGIRWHNLPPEVKKDLKLFLKQLRNNYAVKSLSQ</sequence>
<dbReference type="RefSeq" id="WP_126306269.1">
    <property type="nucleotide sequence ID" value="NZ_AP018449.1"/>
</dbReference>
<evidence type="ECO:0000259" key="1">
    <source>
        <dbReference type="Pfam" id="PF04994"/>
    </source>
</evidence>
<dbReference type="PANTHER" id="PTHR36121">
    <property type="entry name" value="PROTEIN SXY"/>
    <property type="match status" value="1"/>
</dbReference>
<proteinExistence type="predicted"/>
<protein>
    <recommendedName>
        <fullName evidence="1">TfoX C-terminal domain-containing protein</fullName>
    </recommendedName>
</protein>
<evidence type="ECO:0000313" key="2">
    <source>
        <dbReference type="EMBL" id="BBB89908.1"/>
    </source>
</evidence>
<dbReference type="InterPro" id="IPR007077">
    <property type="entry name" value="TfoX_C"/>
</dbReference>